<feature type="compositionally biased region" description="Acidic residues" evidence="3">
    <location>
        <begin position="7"/>
        <end position="17"/>
    </location>
</feature>
<feature type="compositionally biased region" description="Basic and acidic residues" evidence="3">
    <location>
        <begin position="371"/>
        <end position="381"/>
    </location>
</feature>
<dbReference type="PANTHER" id="PTHR45629">
    <property type="entry name" value="SNF2/RAD54 FAMILY MEMBER"/>
    <property type="match status" value="1"/>
</dbReference>
<dbReference type="PANTHER" id="PTHR45629:SF7">
    <property type="entry name" value="DNA EXCISION REPAIR PROTEIN ERCC-6-RELATED"/>
    <property type="match status" value="1"/>
</dbReference>
<feature type="region of interest" description="Disordered" evidence="3">
    <location>
        <begin position="366"/>
        <end position="387"/>
    </location>
</feature>
<evidence type="ECO:0000313" key="7">
    <source>
        <dbReference type="EMBL" id="EHL03505.1"/>
    </source>
</evidence>
<feature type="region of interest" description="Disordered" evidence="3">
    <location>
        <begin position="65"/>
        <end position="92"/>
    </location>
</feature>
<keyword evidence="1" id="KW-0547">Nucleotide-binding</keyword>
<dbReference type="Gene3D" id="3.40.50.10810">
    <property type="entry name" value="Tandem AAA-ATPase domain"/>
    <property type="match status" value="1"/>
</dbReference>
<dbReference type="Pfam" id="PF00176">
    <property type="entry name" value="SNF2-rel_dom"/>
    <property type="match status" value="1"/>
</dbReference>
<feature type="domain" description="ERCC6L2-like ribbon-helix-helix" evidence="6">
    <location>
        <begin position="414"/>
        <end position="479"/>
    </location>
</feature>
<keyword evidence="8" id="KW-1185">Reference proteome</keyword>
<feature type="region of interest" description="Disordered" evidence="3">
    <location>
        <begin position="477"/>
        <end position="545"/>
    </location>
</feature>
<evidence type="ECO:0000256" key="3">
    <source>
        <dbReference type="SAM" id="MobiDB-lite"/>
    </source>
</evidence>
<evidence type="ECO:0000259" key="4">
    <source>
        <dbReference type="Pfam" id="PF00176"/>
    </source>
</evidence>
<dbReference type="Proteomes" id="UP000005446">
    <property type="component" value="Unassembled WGS sequence"/>
</dbReference>
<evidence type="ECO:0000313" key="8">
    <source>
        <dbReference type="Proteomes" id="UP000005446"/>
    </source>
</evidence>
<dbReference type="InterPro" id="IPR057931">
    <property type="entry name" value="RHH_ERCC6L2"/>
</dbReference>
<reference evidence="7 8" key="1">
    <citation type="journal article" date="2012" name="Eukaryot. Cell">
        <title>Genome sequence of the fungus Glarea lozoyensis: the first genome sequence of a species from the Helotiaceae family.</title>
        <authorList>
            <person name="Youssar L."/>
            <person name="Gruening B.A."/>
            <person name="Erxleben A."/>
            <person name="Guenther S."/>
            <person name="Huettel W."/>
        </authorList>
    </citation>
    <scope>NUCLEOTIDE SEQUENCE [LARGE SCALE GENOMIC DNA]</scope>
    <source>
        <strain evidence="8">ATCC 74030 / MF5533</strain>
    </source>
</reference>
<dbReference type="AlphaFoldDB" id="H0EDE2"/>
<dbReference type="InterPro" id="IPR027417">
    <property type="entry name" value="P-loop_NTPase"/>
</dbReference>
<dbReference type="GO" id="GO:0005524">
    <property type="term" value="F:ATP binding"/>
    <property type="evidence" value="ECO:0007669"/>
    <property type="project" value="InterPro"/>
</dbReference>
<evidence type="ECO:0000256" key="1">
    <source>
        <dbReference type="ARBA" id="ARBA00022741"/>
    </source>
</evidence>
<dbReference type="Pfam" id="PF14773">
    <property type="entry name" value="VIGSSK"/>
    <property type="match status" value="1"/>
</dbReference>
<feature type="compositionally biased region" description="Low complexity" evidence="3">
    <location>
        <begin position="486"/>
        <end position="498"/>
    </location>
</feature>
<organism evidence="7 8">
    <name type="scientific">Glarea lozoyensis (strain ATCC 74030 / MF5533)</name>
    <dbReference type="NCBI Taxonomy" id="1104152"/>
    <lineage>
        <taxon>Eukaryota</taxon>
        <taxon>Fungi</taxon>
        <taxon>Dikarya</taxon>
        <taxon>Ascomycota</taxon>
        <taxon>Pezizomycotina</taxon>
        <taxon>Leotiomycetes</taxon>
        <taxon>Helotiales</taxon>
        <taxon>Helotiaceae</taxon>
        <taxon>Glarea</taxon>
    </lineage>
</organism>
<name>H0EDE2_GLAL7</name>
<feature type="domain" description="Helicase-associated putative binding" evidence="5">
    <location>
        <begin position="322"/>
        <end position="381"/>
    </location>
</feature>
<dbReference type="InterPro" id="IPR029256">
    <property type="entry name" value="Heliccase-ass-bd"/>
</dbReference>
<accession>H0EDE2</accession>
<feature type="compositionally biased region" description="Acidic residues" evidence="3">
    <location>
        <begin position="535"/>
        <end position="545"/>
    </location>
</feature>
<dbReference type="Pfam" id="PF25806">
    <property type="entry name" value="RHH_ERCC6L2"/>
    <property type="match status" value="1"/>
</dbReference>
<evidence type="ECO:0000259" key="6">
    <source>
        <dbReference type="Pfam" id="PF25806"/>
    </source>
</evidence>
<protein>
    <submittedName>
        <fullName evidence="7">Putative DNA repair and recombination protein RAD26-like protein</fullName>
    </submittedName>
</protein>
<dbReference type="InterPro" id="IPR038718">
    <property type="entry name" value="SNF2-like_sf"/>
</dbReference>
<feature type="region of interest" description="Disordered" evidence="3">
    <location>
        <begin position="1"/>
        <end position="31"/>
    </location>
</feature>
<feature type="domain" description="SNF2 N-terminal" evidence="4">
    <location>
        <begin position="180"/>
        <end position="221"/>
    </location>
</feature>
<evidence type="ECO:0000259" key="5">
    <source>
        <dbReference type="Pfam" id="PF14773"/>
    </source>
</evidence>
<proteinExistence type="predicted"/>
<keyword evidence="2" id="KW-0067">ATP-binding</keyword>
<dbReference type="OrthoDB" id="413460at2759"/>
<comment type="caution">
    <text evidence="7">The sequence shown here is derived from an EMBL/GenBank/DDBJ whole genome shotgun (WGS) entry which is preliminary data.</text>
</comment>
<dbReference type="InterPro" id="IPR050496">
    <property type="entry name" value="SNF2_RAD54_helicase_repair"/>
</dbReference>
<gene>
    <name evidence="7" type="ORF">M7I_0450</name>
</gene>
<dbReference type="InParanoid" id="H0EDE2"/>
<dbReference type="SUPFAM" id="SSF52540">
    <property type="entry name" value="P-loop containing nucleoside triphosphate hydrolases"/>
    <property type="match status" value="1"/>
</dbReference>
<evidence type="ECO:0000256" key="2">
    <source>
        <dbReference type="ARBA" id="ARBA00022840"/>
    </source>
</evidence>
<dbReference type="HOGENOM" id="CLU_499704_0_0_1"/>
<dbReference type="EMBL" id="AGUE01000007">
    <property type="protein sequence ID" value="EHL03505.1"/>
    <property type="molecule type" value="Genomic_DNA"/>
</dbReference>
<dbReference type="InterPro" id="IPR000330">
    <property type="entry name" value="SNF2_N"/>
</dbReference>
<sequence>MARAAGLEEELSDDDAFEDRHGRGGGLMNADHDNVYEKFKSRKTTKRKKVAATKKKLTAIAKTAALDRKKAKQTGEPVKKKQRVYGDASDDDPLDDDIPEYILDRRRKFDKGQEKLGSAGLWLPPSYDSIEFSDDERLEELEERPDFPPSLERSQPYEDVVLPNSLGVIPASISQYLRDYQIEGVKFLHHLFVFQKGGILGDDMGLGKTVQVAAFLIAAFGKTGDERDNKRMRKMRRAAGNLWYPRVLILENNATQKGEIFGLINLLTFHGDDVVLRDIVNKTNVAEAKRGIEMIELNTDELLDDDDDPLKVDNDDGNGAMSQLAALIEKGEDLKTVPSKSKTKVDPIAAILASAGVQYTHENSEVVGSSKVEEELSRRAQEAGNDVDYGEQRLFSESQSQRDDPNRIQYEFHPPEDVMTRQFCTMAKTFGFDNATEFALVVEGWTQKQRRDCLERFYIRRRARLTDLGMDMKENNADVTGDSFGSASRSRAASPPRAGIETQAENRSGVVSIVDMDTRVPDTPPDVAAGPDIGSETESDEDDEL</sequence>